<gene>
    <name evidence="5" type="ORF">CHR55_07130</name>
</gene>
<comment type="caution">
    <text evidence="5">The sequence shown here is derived from an EMBL/GenBank/DDBJ whole genome shotgun (WGS) entry which is preliminary data.</text>
</comment>
<evidence type="ECO:0000313" key="6">
    <source>
        <dbReference type="Proteomes" id="UP000230886"/>
    </source>
</evidence>
<name>A0A2A5JF78_RHOSG</name>
<dbReference type="Gene3D" id="3.40.50.1980">
    <property type="entry name" value="Nitrogenase molybdenum iron protein domain"/>
    <property type="match status" value="2"/>
</dbReference>
<dbReference type="GO" id="GO:1901678">
    <property type="term" value="P:iron coordination entity transport"/>
    <property type="evidence" value="ECO:0007669"/>
    <property type="project" value="UniProtKB-ARBA"/>
</dbReference>
<dbReference type="PROSITE" id="PS50983">
    <property type="entry name" value="FE_B12_PBP"/>
    <property type="match status" value="1"/>
</dbReference>
<dbReference type="PROSITE" id="PS51318">
    <property type="entry name" value="TAT"/>
    <property type="match status" value="1"/>
</dbReference>
<keyword evidence="3" id="KW-0813">Transport</keyword>
<dbReference type="PANTHER" id="PTHR30532:SF24">
    <property type="entry name" value="FERRIC ENTEROBACTIN-BINDING PERIPLASMIC PROTEIN FEPB"/>
    <property type="match status" value="1"/>
</dbReference>
<protein>
    <submittedName>
        <fullName evidence="5">ABC transporter substrate-binding protein</fullName>
    </submittedName>
</protein>
<reference evidence="5 6" key="1">
    <citation type="submission" date="2017-07" db="EMBL/GenBank/DDBJ databases">
        <title>Draft sequence of Rhodococcus enclensis 23b-28.</title>
        <authorList>
            <person name="Besaury L."/>
            <person name="Sancelme M."/>
            <person name="Amato P."/>
            <person name="Lallement A."/>
            <person name="Delort A.-M."/>
        </authorList>
    </citation>
    <scope>NUCLEOTIDE SEQUENCE [LARGE SCALE GENOMIC DNA]</scope>
    <source>
        <strain evidence="5 6">23b-28</strain>
    </source>
</reference>
<evidence type="ECO:0000256" key="3">
    <source>
        <dbReference type="ARBA" id="ARBA00022448"/>
    </source>
</evidence>
<dbReference type="SUPFAM" id="SSF53807">
    <property type="entry name" value="Helical backbone' metal receptor"/>
    <property type="match status" value="1"/>
</dbReference>
<dbReference type="AlphaFoldDB" id="A0A2A5JF78"/>
<evidence type="ECO:0000256" key="1">
    <source>
        <dbReference type="ARBA" id="ARBA00004196"/>
    </source>
</evidence>
<dbReference type="GO" id="GO:0030288">
    <property type="term" value="C:outer membrane-bounded periplasmic space"/>
    <property type="evidence" value="ECO:0007669"/>
    <property type="project" value="TreeGrafter"/>
</dbReference>
<dbReference type="InterPro" id="IPR002491">
    <property type="entry name" value="ABC_transptr_periplasmic_BD"/>
</dbReference>
<organism evidence="5 6">
    <name type="scientific">Rhodococcus qingshengii</name>
    <dbReference type="NCBI Taxonomy" id="334542"/>
    <lineage>
        <taxon>Bacteria</taxon>
        <taxon>Bacillati</taxon>
        <taxon>Actinomycetota</taxon>
        <taxon>Actinomycetes</taxon>
        <taxon>Mycobacteriales</taxon>
        <taxon>Nocardiaceae</taxon>
        <taxon>Rhodococcus</taxon>
        <taxon>Rhodococcus erythropolis group</taxon>
    </lineage>
</organism>
<accession>A0A2A5JF78</accession>
<dbReference type="EMBL" id="NOVD01000003">
    <property type="protein sequence ID" value="PCK28193.1"/>
    <property type="molecule type" value="Genomic_DNA"/>
</dbReference>
<dbReference type="Pfam" id="PF01497">
    <property type="entry name" value="Peripla_BP_2"/>
    <property type="match status" value="1"/>
</dbReference>
<keyword evidence="4" id="KW-0732">Signal</keyword>
<evidence type="ECO:0000313" key="5">
    <source>
        <dbReference type="EMBL" id="PCK28193.1"/>
    </source>
</evidence>
<dbReference type="PANTHER" id="PTHR30532">
    <property type="entry name" value="IRON III DICITRATE-BINDING PERIPLASMIC PROTEIN"/>
    <property type="match status" value="1"/>
</dbReference>
<evidence type="ECO:0000256" key="4">
    <source>
        <dbReference type="ARBA" id="ARBA00022729"/>
    </source>
</evidence>
<proteinExistence type="inferred from homology"/>
<dbReference type="InterPro" id="IPR006311">
    <property type="entry name" value="TAT_signal"/>
</dbReference>
<dbReference type="Proteomes" id="UP000230886">
    <property type="component" value="Unassembled WGS sequence"/>
</dbReference>
<sequence>MKPEVAVNPMLSRRAMLSVTFATAAGFALAACGDSAKDESTPGTEGAHAEANAFPVTIDHKFGSTTIEQAPSRIAAVGIGDADVLLSLGLTPVLVPVWKGSTDDGIGVWADSAVQGAEPTPLANATTDFDIETIVAAAPDLIIAVNNAIDEDLYKQLSAIAPTVLHAADQTDWVLPWQEVTTRIGTAVGVPAQAKQEVQEVEDLIVRTRAENPQFEGKTAALVIRWSDGNLRAFSPEAARAQLLTQLGFTAPAALKDRFAGKLNYEISAENYDLLECDYLLFDNYEKARAEMESQPAFTNLNVVETGGLISLDPIVSDAVSMPNPLTIPFVLEDFVAKINQTIAGR</sequence>
<dbReference type="PROSITE" id="PS51257">
    <property type="entry name" value="PROKAR_LIPOPROTEIN"/>
    <property type="match status" value="1"/>
</dbReference>
<dbReference type="InterPro" id="IPR051313">
    <property type="entry name" value="Bact_iron-sidero_bind"/>
</dbReference>
<comment type="similarity">
    <text evidence="2">Belongs to the bacterial solute-binding protein 8 family.</text>
</comment>
<comment type="subcellular location">
    <subcellularLocation>
        <location evidence="1">Cell envelope</location>
    </subcellularLocation>
</comment>
<evidence type="ECO:0000256" key="2">
    <source>
        <dbReference type="ARBA" id="ARBA00008814"/>
    </source>
</evidence>